<comment type="caution">
    <text evidence="7">The sequence shown here is derived from an EMBL/GenBank/DDBJ whole genome shotgun (WGS) entry which is preliminary data.</text>
</comment>
<dbReference type="SMART" id="SM00862">
    <property type="entry name" value="Trans_reg_C"/>
    <property type="match status" value="1"/>
</dbReference>
<organism evidence="7 8">
    <name type="scientific">Geodermatophilus maliterrae</name>
    <dbReference type="NCBI Taxonomy" id="3162531"/>
    <lineage>
        <taxon>Bacteria</taxon>
        <taxon>Bacillati</taxon>
        <taxon>Actinomycetota</taxon>
        <taxon>Actinomycetes</taxon>
        <taxon>Geodermatophilales</taxon>
        <taxon>Geodermatophilaceae</taxon>
        <taxon>Geodermatophilus</taxon>
    </lineage>
</organism>
<dbReference type="InterPro" id="IPR036388">
    <property type="entry name" value="WH-like_DNA-bd_sf"/>
</dbReference>
<dbReference type="SUPFAM" id="SSF48452">
    <property type="entry name" value="TPR-like"/>
    <property type="match status" value="1"/>
</dbReference>
<evidence type="ECO:0000313" key="8">
    <source>
        <dbReference type="Proteomes" id="UP001560045"/>
    </source>
</evidence>
<evidence type="ECO:0000259" key="6">
    <source>
        <dbReference type="PROSITE" id="PS51755"/>
    </source>
</evidence>
<dbReference type="Pfam" id="PF03704">
    <property type="entry name" value="BTAD"/>
    <property type="match status" value="1"/>
</dbReference>
<dbReference type="Proteomes" id="UP001560045">
    <property type="component" value="Unassembled WGS sequence"/>
</dbReference>
<evidence type="ECO:0000256" key="4">
    <source>
        <dbReference type="ARBA" id="ARBA00023163"/>
    </source>
</evidence>
<dbReference type="InterPro" id="IPR011990">
    <property type="entry name" value="TPR-like_helical_dom_sf"/>
</dbReference>
<dbReference type="PANTHER" id="PTHR35807">
    <property type="entry name" value="TRANSCRIPTIONAL REGULATOR REDD-RELATED"/>
    <property type="match status" value="1"/>
</dbReference>
<dbReference type="CDD" id="cd15831">
    <property type="entry name" value="BTAD"/>
    <property type="match status" value="1"/>
</dbReference>
<dbReference type="Gene3D" id="1.10.10.10">
    <property type="entry name" value="Winged helix-like DNA-binding domain superfamily/Winged helix DNA-binding domain"/>
    <property type="match status" value="1"/>
</dbReference>
<sequence>MDVRFTVLGRLEVLKDGVDHAPTAPKVLQLMGMLLLRPGRVVHIDSIVEELWGDRPPRSVRTTMQTYVYNVRRCIEENELATDAEAMLATRYPGYLLCISPAQLDATSFQQLCRRGAAEMSEARHADAVRTLRAALELWSGPPLANVPCGPVLSRFVVELEEQRRHAQHLRIEAEMALGAHRELIGDLRTMVAVDRLDEVLHGQLMRVLARSGRRSDAMATYRDLRSRLISELGVEPCDELRALHLELLSDQGRPHAR</sequence>
<evidence type="ECO:0000256" key="5">
    <source>
        <dbReference type="PROSITE-ProRule" id="PRU01091"/>
    </source>
</evidence>
<feature type="DNA-binding region" description="OmpR/PhoB-type" evidence="5">
    <location>
        <begin position="1"/>
        <end position="99"/>
    </location>
</feature>
<evidence type="ECO:0000256" key="2">
    <source>
        <dbReference type="ARBA" id="ARBA00023015"/>
    </source>
</evidence>
<evidence type="ECO:0000313" key="7">
    <source>
        <dbReference type="EMBL" id="MEX5717409.1"/>
    </source>
</evidence>
<dbReference type="InterPro" id="IPR051677">
    <property type="entry name" value="AfsR-DnrI-RedD_regulator"/>
</dbReference>
<dbReference type="SMART" id="SM01043">
    <property type="entry name" value="BTAD"/>
    <property type="match status" value="1"/>
</dbReference>
<dbReference type="Gene3D" id="1.25.40.10">
    <property type="entry name" value="Tetratricopeptide repeat domain"/>
    <property type="match status" value="1"/>
</dbReference>
<evidence type="ECO:0000256" key="1">
    <source>
        <dbReference type="ARBA" id="ARBA00005820"/>
    </source>
</evidence>
<dbReference type="SUPFAM" id="SSF46894">
    <property type="entry name" value="C-terminal effector domain of the bipartite response regulators"/>
    <property type="match status" value="1"/>
</dbReference>
<dbReference type="EMBL" id="JBFNXQ010000006">
    <property type="protein sequence ID" value="MEX5717409.1"/>
    <property type="molecule type" value="Genomic_DNA"/>
</dbReference>
<dbReference type="PROSITE" id="PS51755">
    <property type="entry name" value="OMPR_PHOB"/>
    <property type="match status" value="1"/>
</dbReference>
<keyword evidence="2" id="KW-0805">Transcription regulation</keyword>
<keyword evidence="4" id="KW-0804">Transcription</keyword>
<dbReference type="InterPro" id="IPR001867">
    <property type="entry name" value="OmpR/PhoB-type_DNA-bd"/>
</dbReference>
<dbReference type="Pfam" id="PF00486">
    <property type="entry name" value="Trans_reg_C"/>
    <property type="match status" value="1"/>
</dbReference>
<keyword evidence="3 5" id="KW-0238">DNA-binding</keyword>
<gene>
    <name evidence="7" type="ORF">ABQ292_03380</name>
</gene>
<keyword evidence="8" id="KW-1185">Reference proteome</keyword>
<dbReference type="InterPro" id="IPR016032">
    <property type="entry name" value="Sig_transdc_resp-reg_C-effctor"/>
</dbReference>
<dbReference type="InterPro" id="IPR005158">
    <property type="entry name" value="BTAD"/>
</dbReference>
<dbReference type="PANTHER" id="PTHR35807:SF1">
    <property type="entry name" value="TRANSCRIPTIONAL REGULATOR REDD"/>
    <property type="match status" value="1"/>
</dbReference>
<dbReference type="RefSeq" id="WP_369203216.1">
    <property type="nucleotide sequence ID" value="NZ_JBFNXQ010000006.1"/>
</dbReference>
<feature type="domain" description="OmpR/PhoB-type" evidence="6">
    <location>
        <begin position="1"/>
        <end position="99"/>
    </location>
</feature>
<name>A0ABV3XA33_9ACTN</name>
<reference evidence="7 8" key="1">
    <citation type="submission" date="2024-06" db="EMBL/GenBank/DDBJ databases">
        <title>Draft genome sequence of Geodermatophilus badlandi, a novel member of the Geodermatophilaceae isolated from badland sedimentary rocks in the Red desert, Wyoming, USA.</title>
        <authorList>
            <person name="Ben Tekaya S."/>
            <person name="Nouioui I."/>
            <person name="Flores G.M."/>
            <person name="Shaal M.N."/>
            <person name="Bredoire F."/>
            <person name="Basile F."/>
            <person name="Van Diepen L."/>
            <person name="Ward N.L."/>
        </authorList>
    </citation>
    <scope>NUCLEOTIDE SEQUENCE [LARGE SCALE GENOMIC DNA]</scope>
    <source>
        <strain evidence="7 8">WL48A</strain>
    </source>
</reference>
<evidence type="ECO:0000256" key="3">
    <source>
        <dbReference type="ARBA" id="ARBA00023125"/>
    </source>
</evidence>
<comment type="similarity">
    <text evidence="1">Belongs to the AfsR/DnrI/RedD regulatory family.</text>
</comment>
<protein>
    <submittedName>
        <fullName evidence="7">BTAD domain-containing putative transcriptional regulator</fullName>
    </submittedName>
</protein>
<proteinExistence type="inferred from homology"/>
<accession>A0ABV3XA33</accession>